<name>A0ABV9BWZ2_9GAMM</name>
<evidence type="ECO:0000313" key="2">
    <source>
        <dbReference type="EMBL" id="MFC4525258.1"/>
    </source>
</evidence>
<comment type="caution">
    <text evidence="2">The sequence shown here is derived from an EMBL/GenBank/DDBJ whole genome shotgun (WGS) entry which is preliminary data.</text>
</comment>
<dbReference type="EMBL" id="JBHSGA010000003">
    <property type="protein sequence ID" value="MFC4525258.1"/>
    <property type="molecule type" value="Genomic_DNA"/>
</dbReference>
<evidence type="ECO:0000313" key="3">
    <source>
        <dbReference type="Proteomes" id="UP001595961"/>
    </source>
</evidence>
<accession>A0ABV9BWZ2</accession>
<keyword evidence="1" id="KW-0732">Signal</keyword>
<sequence>MNITPCRLVLIGVLGLSGLVQAQPQNEPAAHANDPHTQLPIAASRWPADAPLRDGMASIHTALQQLRHYEMGHMSERLAMDRISMIEDAAASIFAHCKLPPQQDELLHGMLVHLLAAAQKFKQDPHDVAELAAMREAVAAYPRYFDDPGWTSDSTAHGMGDKP</sequence>
<feature type="signal peptide" evidence="1">
    <location>
        <begin position="1"/>
        <end position="22"/>
    </location>
</feature>
<gene>
    <name evidence="2" type="ORF">ACFO5W_01300</name>
</gene>
<keyword evidence="3" id="KW-1185">Reference proteome</keyword>
<dbReference type="RefSeq" id="WP_266149828.1">
    <property type="nucleotide sequence ID" value="NZ_CP064028.1"/>
</dbReference>
<dbReference type="Proteomes" id="UP001595961">
    <property type="component" value="Unassembled WGS sequence"/>
</dbReference>
<feature type="chain" id="PRO_5045062593" evidence="1">
    <location>
        <begin position="23"/>
        <end position="163"/>
    </location>
</feature>
<evidence type="ECO:0000256" key="1">
    <source>
        <dbReference type="SAM" id="SignalP"/>
    </source>
</evidence>
<reference evidence="3" key="1">
    <citation type="journal article" date="2019" name="Int. J. Syst. Evol. Microbiol.">
        <title>The Global Catalogue of Microorganisms (GCM) 10K type strain sequencing project: providing services to taxonomists for standard genome sequencing and annotation.</title>
        <authorList>
            <consortium name="The Broad Institute Genomics Platform"/>
            <consortium name="The Broad Institute Genome Sequencing Center for Infectious Disease"/>
            <person name="Wu L."/>
            <person name="Ma J."/>
        </authorList>
    </citation>
    <scope>NUCLEOTIDE SEQUENCE [LARGE SCALE GENOMIC DNA]</scope>
    <source>
        <strain evidence="3">CCM 4481</strain>
    </source>
</reference>
<protein>
    <submittedName>
        <fullName evidence="2">DnrO protein</fullName>
    </submittedName>
</protein>
<proteinExistence type="predicted"/>
<organism evidence="2 3">
    <name type="scientific">Dyella halodurans</name>
    <dbReference type="NCBI Taxonomy" id="1920171"/>
    <lineage>
        <taxon>Bacteria</taxon>
        <taxon>Pseudomonadati</taxon>
        <taxon>Pseudomonadota</taxon>
        <taxon>Gammaproteobacteria</taxon>
        <taxon>Lysobacterales</taxon>
        <taxon>Rhodanobacteraceae</taxon>
        <taxon>Dyella</taxon>
    </lineage>
</organism>